<gene>
    <name evidence="2" type="ORF">EgrG_002026200</name>
</gene>
<feature type="compositionally biased region" description="Basic and acidic residues" evidence="1">
    <location>
        <begin position="15"/>
        <end position="25"/>
    </location>
</feature>
<sequence>MQHPRSFRALTAPGHLHDSKEVARKNRDVSGLAKEFTEDAQLKNQELGLARSALRTVWAVAYTAIGVSPFKLVADRILSVPPDIILQNSGAATHNGTEYVP</sequence>
<name>A0A068WUH1_ECHGR</name>
<evidence type="ECO:0000313" key="3">
    <source>
        <dbReference type="Proteomes" id="UP000492820"/>
    </source>
</evidence>
<dbReference type="EMBL" id="LK028585">
    <property type="protein sequence ID" value="CDS22158.1"/>
    <property type="molecule type" value="Genomic_DNA"/>
</dbReference>
<dbReference type="AlphaFoldDB" id="A0A068WUH1"/>
<evidence type="ECO:0000313" key="4">
    <source>
        <dbReference type="WBParaSite" id="EgrG_002026200"/>
    </source>
</evidence>
<reference evidence="4" key="3">
    <citation type="submission" date="2020-10" db="UniProtKB">
        <authorList>
            <consortium name="WormBaseParasite"/>
        </authorList>
    </citation>
    <scope>IDENTIFICATION</scope>
</reference>
<dbReference type="Proteomes" id="UP000492820">
    <property type="component" value="Unassembled WGS sequence"/>
</dbReference>
<protein>
    <submittedName>
        <fullName evidence="4">Mitochondrial fission process protein 1</fullName>
    </submittedName>
</protein>
<evidence type="ECO:0000313" key="2">
    <source>
        <dbReference type="EMBL" id="CDS22158.1"/>
    </source>
</evidence>
<reference evidence="2 3" key="1">
    <citation type="journal article" date="2013" name="Nature">
        <title>The genomes of four tapeworm species reveal adaptations to parasitism.</title>
        <authorList>
            <person name="Tsai I.J."/>
            <person name="Zarowiecki M."/>
            <person name="Holroyd N."/>
            <person name="Garciarrubio A."/>
            <person name="Sanchez-Flores A."/>
            <person name="Brooks K.L."/>
            <person name="Tracey A."/>
            <person name="Bobes R.J."/>
            <person name="Fragoso G."/>
            <person name="Sciutto E."/>
            <person name="Aslett M."/>
            <person name="Beasley H."/>
            <person name="Bennett H.M."/>
            <person name="Cai J."/>
            <person name="Camicia F."/>
            <person name="Clark R."/>
            <person name="Cucher M."/>
            <person name="De Silva N."/>
            <person name="Day T.A."/>
            <person name="Deplazes P."/>
            <person name="Estrada K."/>
            <person name="Fernandez C."/>
            <person name="Holland P.W."/>
            <person name="Hou J."/>
            <person name="Hu S."/>
            <person name="Huckvale T."/>
            <person name="Hung S.S."/>
            <person name="Kamenetzky L."/>
            <person name="Keane J.A."/>
            <person name="Kiss F."/>
            <person name="Koziol U."/>
            <person name="Lambert O."/>
            <person name="Liu K."/>
            <person name="Luo X."/>
            <person name="Luo Y."/>
            <person name="Macchiaroli N."/>
            <person name="Nichol S."/>
            <person name="Paps J."/>
            <person name="Parkinson J."/>
            <person name="Pouchkina-Stantcheva N."/>
            <person name="Riddiford N."/>
            <person name="Rosenzvit M."/>
            <person name="Salinas G."/>
            <person name="Wasmuth J.D."/>
            <person name="Zamanian M."/>
            <person name="Zheng Y."/>
            <person name="Cai X."/>
            <person name="Soberon X."/>
            <person name="Olson P.D."/>
            <person name="Laclette J.P."/>
            <person name="Brehm K."/>
            <person name="Berriman M."/>
            <person name="Garciarrubio A."/>
            <person name="Bobes R.J."/>
            <person name="Fragoso G."/>
            <person name="Sanchez-Flores A."/>
            <person name="Estrada K."/>
            <person name="Cevallos M.A."/>
            <person name="Morett E."/>
            <person name="Gonzalez V."/>
            <person name="Portillo T."/>
            <person name="Ochoa-Leyva A."/>
            <person name="Jose M.V."/>
            <person name="Sciutto E."/>
            <person name="Landa A."/>
            <person name="Jimenez L."/>
            <person name="Valdes V."/>
            <person name="Carrero J.C."/>
            <person name="Larralde C."/>
            <person name="Morales-Montor J."/>
            <person name="Limon-Lason J."/>
            <person name="Soberon X."/>
            <person name="Laclette J.P."/>
        </authorList>
    </citation>
    <scope>NUCLEOTIDE SEQUENCE [LARGE SCALE GENOMIC DNA]</scope>
</reference>
<reference evidence="2" key="2">
    <citation type="submission" date="2014-06" db="EMBL/GenBank/DDBJ databases">
        <authorList>
            <person name="Aslett M."/>
        </authorList>
    </citation>
    <scope>NUCLEOTIDE SEQUENCE</scope>
</reference>
<dbReference type="WBParaSite" id="EgrG_002026200">
    <property type="protein sequence ID" value="EgrG_002026200"/>
    <property type="gene ID" value="EgrG_002026200"/>
</dbReference>
<proteinExistence type="predicted"/>
<feature type="region of interest" description="Disordered" evidence="1">
    <location>
        <begin position="1"/>
        <end position="25"/>
    </location>
</feature>
<organism evidence="2">
    <name type="scientific">Echinococcus granulosus</name>
    <name type="common">Hydatid tapeworm</name>
    <dbReference type="NCBI Taxonomy" id="6210"/>
    <lineage>
        <taxon>Eukaryota</taxon>
        <taxon>Metazoa</taxon>
        <taxon>Spiralia</taxon>
        <taxon>Lophotrochozoa</taxon>
        <taxon>Platyhelminthes</taxon>
        <taxon>Cestoda</taxon>
        <taxon>Eucestoda</taxon>
        <taxon>Cyclophyllidea</taxon>
        <taxon>Taeniidae</taxon>
        <taxon>Echinococcus</taxon>
        <taxon>Echinococcus granulosus group</taxon>
    </lineage>
</organism>
<accession>A0A068WUH1</accession>
<evidence type="ECO:0000256" key="1">
    <source>
        <dbReference type="SAM" id="MobiDB-lite"/>
    </source>
</evidence>